<dbReference type="SUPFAM" id="SSF51283">
    <property type="entry name" value="dUTPase-like"/>
    <property type="match status" value="1"/>
</dbReference>
<reference evidence="3 4" key="1">
    <citation type="submission" date="2019-09" db="EMBL/GenBank/DDBJ databases">
        <authorList>
            <person name="Depoorter E."/>
        </authorList>
    </citation>
    <scope>NUCLEOTIDE SEQUENCE [LARGE SCALE GENOMIC DNA]</scope>
    <source>
        <strain evidence="3">LMG 23254</strain>
    </source>
</reference>
<gene>
    <name evidence="3" type="primary">dcd_2</name>
    <name evidence="3" type="ORF">BLA23254_04710</name>
</gene>
<sequence length="174" mass="19167">MILSGLKIRDEALAGNISISPFSEKNVTTNSYDLTIGSTVLRIRDEIIDPKREVQTEELEIPETGLVMQAGEFLLGCSEQIIGSEKYVPIIHAKSSIARLGLFVHVTADLIDIGSIGQVTFQLFATQNVTLYPGMEIGQVSFWVPRGEIRLYTGKYQGSKGPQPSKVYKDFQAS</sequence>
<dbReference type="CDD" id="cd07557">
    <property type="entry name" value="trimeric_dUTPase"/>
    <property type="match status" value="1"/>
</dbReference>
<keyword evidence="1 3" id="KW-0378">Hydrolase</keyword>
<dbReference type="Proteomes" id="UP000494218">
    <property type="component" value="Unassembled WGS sequence"/>
</dbReference>
<dbReference type="EC" id="3.5.4.13" evidence="3"/>
<dbReference type="NCBIfam" id="TIGR02274">
    <property type="entry name" value="dCTP_deam"/>
    <property type="match status" value="1"/>
</dbReference>
<evidence type="ECO:0000313" key="4">
    <source>
        <dbReference type="Proteomes" id="UP000494218"/>
    </source>
</evidence>
<proteinExistence type="predicted"/>
<dbReference type="PANTHER" id="PTHR42680:SF3">
    <property type="entry name" value="DCTP DEAMINASE"/>
    <property type="match status" value="1"/>
</dbReference>
<keyword evidence="2" id="KW-0546">Nucleotide metabolism</keyword>
<dbReference type="InterPro" id="IPR033704">
    <property type="entry name" value="dUTPase_trimeric"/>
</dbReference>
<accession>A0A6P2NVS1</accession>
<dbReference type="InterPro" id="IPR011962">
    <property type="entry name" value="dCTP_deaminase"/>
</dbReference>
<dbReference type="Pfam" id="PF22769">
    <property type="entry name" value="DCD"/>
    <property type="match status" value="1"/>
</dbReference>
<dbReference type="RefSeq" id="WP_175033286.1">
    <property type="nucleotide sequence ID" value="NZ_CABVPW010000024.1"/>
</dbReference>
<evidence type="ECO:0000256" key="1">
    <source>
        <dbReference type="ARBA" id="ARBA00022801"/>
    </source>
</evidence>
<name>A0A6P2NVS1_BURL3</name>
<organism evidence="3 4">
    <name type="scientific">Burkholderia lata (strain ATCC 17760 / DSM 23089 / LMG 22485 / NCIMB 9086 / R18194 / 383)</name>
    <dbReference type="NCBI Taxonomy" id="482957"/>
    <lineage>
        <taxon>Bacteria</taxon>
        <taxon>Pseudomonadati</taxon>
        <taxon>Pseudomonadota</taxon>
        <taxon>Betaproteobacteria</taxon>
        <taxon>Burkholderiales</taxon>
        <taxon>Burkholderiaceae</taxon>
        <taxon>Burkholderia</taxon>
        <taxon>Burkholderia cepacia complex</taxon>
    </lineage>
</organism>
<protein>
    <submittedName>
        <fullName evidence="3">dCTP deaminase</fullName>
        <ecNumber evidence="3">3.5.4.13</ecNumber>
    </submittedName>
</protein>
<dbReference type="GO" id="GO:0008829">
    <property type="term" value="F:dCTP deaminase activity"/>
    <property type="evidence" value="ECO:0007669"/>
    <property type="project" value="UniProtKB-EC"/>
</dbReference>
<dbReference type="EMBL" id="CABVPW010000024">
    <property type="protein sequence ID" value="VWB98968.1"/>
    <property type="molecule type" value="Genomic_DNA"/>
</dbReference>
<dbReference type="GO" id="GO:0006229">
    <property type="term" value="P:dUTP biosynthetic process"/>
    <property type="evidence" value="ECO:0007669"/>
    <property type="project" value="InterPro"/>
</dbReference>
<dbReference type="InterPro" id="IPR036157">
    <property type="entry name" value="dUTPase-like_sf"/>
</dbReference>
<evidence type="ECO:0000313" key="3">
    <source>
        <dbReference type="EMBL" id="VWB98968.1"/>
    </source>
</evidence>
<dbReference type="AlphaFoldDB" id="A0A6P2NVS1"/>
<dbReference type="PANTHER" id="PTHR42680">
    <property type="entry name" value="DCTP DEAMINASE"/>
    <property type="match status" value="1"/>
</dbReference>
<dbReference type="Gene3D" id="2.70.40.10">
    <property type="match status" value="1"/>
</dbReference>
<evidence type="ECO:0000256" key="2">
    <source>
        <dbReference type="ARBA" id="ARBA00023080"/>
    </source>
</evidence>